<dbReference type="RefSeq" id="WP_088068733.1">
    <property type="nucleotide sequence ID" value="NZ_MOOV01000207.1"/>
</dbReference>
<organism evidence="1 2">
    <name type="scientific">Bacillus thuringiensis subsp. medellin</name>
    <dbReference type="NCBI Taxonomy" id="79672"/>
    <lineage>
        <taxon>Bacteria</taxon>
        <taxon>Bacillati</taxon>
        <taxon>Bacillota</taxon>
        <taxon>Bacilli</taxon>
        <taxon>Bacillales</taxon>
        <taxon>Bacillaceae</taxon>
        <taxon>Bacillus</taxon>
        <taxon>Bacillus cereus group</taxon>
    </lineage>
</organism>
<protein>
    <submittedName>
        <fullName evidence="1">Transporter</fullName>
    </submittedName>
</protein>
<comment type="caution">
    <text evidence="1">The sequence shown here is derived from an EMBL/GenBank/DDBJ whole genome shotgun (WGS) entry which is preliminary data.</text>
</comment>
<reference evidence="1 2" key="1">
    <citation type="submission" date="2016-10" db="EMBL/GenBank/DDBJ databases">
        <title>Comparative genomics of Bacillus thuringiensis reveals a path to pathogens against multiple invertebrate hosts.</title>
        <authorList>
            <person name="Zheng J."/>
            <person name="Gao Q."/>
            <person name="Liu H."/>
            <person name="Peng D."/>
            <person name="Ruan L."/>
            <person name="Sun M."/>
        </authorList>
    </citation>
    <scope>NUCLEOTIDE SEQUENCE [LARGE SCALE GENOMIC DNA]</scope>
    <source>
        <strain evidence="1">T30001</strain>
    </source>
</reference>
<proteinExistence type="predicted"/>
<sequence length="121" mass="13847">MYNELMWYPYIEYNQQIERQFPGLGGIQVPGFPAPQSSQAPTAPPPAFIPQQATASAFAVDPGAISFCLFRNTFIWLNNGESFWYYPIFVGPRSVTGFRWNGRFWVIFGIDTRRIASFTCF</sequence>
<gene>
    <name evidence="1" type="ORF">BK784_24255</name>
</gene>
<dbReference type="EMBL" id="MOOV01000207">
    <property type="protein sequence ID" value="OUB91392.1"/>
    <property type="molecule type" value="Genomic_DNA"/>
</dbReference>
<name>A0A9X6MV81_BACTV</name>
<dbReference type="AlphaFoldDB" id="A0A9X6MV81"/>
<accession>A0A9X6MV81</accession>
<evidence type="ECO:0000313" key="1">
    <source>
        <dbReference type="EMBL" id="OUB91392.1"/>
    </source>
</evidence>
<evidence type="ECO:0000313" key="2">
    <source>
        <dbReference type="Proteomes" id="UP000195160"/>
    </source>
</evidence>
<dbReference type="Proteomes" id="UP000195160">
    <property type="component" value="Unassembled WGS sequence"/>
</dbReference>